<name>A0A6G1JDG8_9PLEO</name>
<reference evidence="3" key="1">
    <citation type="journal article" date="2020" name="Stud. Mycol.">
        <title>101 Dothideomycetes genomes: a test case for predicting lifestyles and emergence of pathogens.</title>
        <authorList>
            <person name="Haridas S."/>
            <person name="Albert R."/>
            <person name="Binder M."/>
            <person name="Bloem J."/>
            <person name="Labutti K."/>
            <person name="Salamov A."/>
            <person name="Andreopoulos B."/>
            <person name="Baker S."/>
            <person name="Barry K."/>
            <person name="Bills G."/>
            <person name="Bluhm B."/>
            <person name="Cannon C."/>
            <person name="Castanera R."/>
            <person name="Culley D."/>
            <person name="Daum C."/>
            <person name="Ezra D."/>
            <person name="Gonzalez J."/>
            <person name="Henrissat B."/>
            <person name="Kuo A."/>
            <person name="Liang C."/>
            <person name="Lipzen A."/>
            <person name="Lutzoni F."/>
            <person name="Magnuson J."/>
            <person name="Mondo S."/>
            <person name="Nolan M."/>
            <person name="Ohm R."/>
            <person name="Pangilinan J."/>
            <person name="Park H.-J."/>
            <person name="Ramirez L."/>
            <person name="Alfaro M."/>
            <person name="Sun H."/>
            <person name="Tritt A."/>
            <person name="Yoshinaga Y."/>
            <person name="Zwiers L.-H."/>
            <person name="Turgeon B."/>
            <person name="Goodwin S."/>
            <person name="Spatafora J."/>
            <person name="Crous P."/>
            <person name="Grigoriev I."/>
        </authorList>
    </citation>
    <scope>NUCLEOTIDE SEQUENCE</scope>
    <source>
        <strain evidence="3">CBS 122367</strain>
    </source>
</reference>
<keyword evidence="4" id="KW-1185">Reference proteome</keyword>
<sequence length="240" mass="25726">MLFTFLLPVLAMELTAGTATISTSSAVPISSPAPAKNMSECTLADQAIHAIAVSRPTPSTAFTAYMDAQDPYRYNCLAPIPVNQTAYFAQAYFEEASFYNAAHATTEPLSRGCEDDIGFNQALWAGGRTWREHGLKQGLPGTWEELEKKFEVCTGREQEEEKKGEGKEEKKGKEEKEGKESKGSGAEGGMKEEGEDEEAAGEDHTDNKGARVKESTGGRMNVGMAVVVGVVAVAGSVVSF</sequence>
<feature type="signal peptide" evidence="2">
    <location>
        <begin position="1"/>
        <end position="19"/>
    </location>
</feature>
<accession>A0A6G1JDG8</accession>
<dbReference type="Proteomes" id="UP000799291">
    <property type="component" value="Unassembled WGS sequence"/>
</dbReference>
<feature type="region of interest" description="Disordered" evidence="1">
    <location>
        <begin position="153"/>
        <end position="220"/>
    </location>
</feature>
<feature type="compositionally biased region" description="Basic and acidic residues" evidence="1">
    <location>
        <begin position="201"/>
        <end position="216"/>
    </location>
</feature>
<evidence type="ECO:0000256" key="2">
    <source>
        <dbReference type="SAM" id="SignalP"/>
    </source>
</evidence>
<dbReference type="EMBL" id="MU005573">
    <property type="protein sequence ID" value="KAF2688526.1"/>
    <property type="molecule type" value="Genomic_DNA"/>
</dbReference>
<evidence type="ECO:0000313" key="4">
    <source>
        <dbReference type="Proteomes" id="UP000799291"/>
    </source>
</evidence>
<keyword evidence="2" id="KW-0732">Signal</keyword>
<evidence type="ECO:0000256" key="1">
    <source>
        <dbReference type="SAM" id="MobiDB-lite"/>
    </source>
</evidence>
<dbReference type="AlphaFoldDB" id="A0A6G1JDG8"/>
<evidence type="ECO:0000313" key="3">
    <source>
        <dbReference type="EMBL" id="KAF2688526.1"/>
    </source>
</evidence>
<proteinExistence type="predicted"/>
<protein>
    <submittedName>
        <fullName evidence="3">Uncharacterized protein</fullName>
    </submittedName>
</protein>
<gene>
    <name evidence="3" type="ORF">K458DRAFT_400699</name>
</gene>
<organism evidence="3 4">
    <name type="scientific">Lentithecium fluviatile CBS 122367</name>
    <dbReference type="NCBI Taxonomy" id="1168545"/>
    <lineage>
        <taxon>Eukaryota</taxon>
        <taxon>Fungi</taxon>
        <taxon>Dikarya</taxon>
        <taxon>Ascomycota</taxon>
        <taxon>Pezizomycotina</taxon>
        <taxon>Dothideomycetes</taxon>
        <taxon>Pleosporomycetidae</taxon>
        <taxon>Pleosporales</taxon>
        <taxon>Massarineae</taxon>
        <taxon>Lentitheciaceae</taxon>
        <taxon>Lentithecium</taxon>
    </lineage>
</organism>
<feature type="chain" id="PRO_5026284728" evidence="2">
    <location>
        <begin position="20"/>
        <end position="240"/>
    </location>
</feature>
<feature type="compositionally biased region" description="Basic and acidic residues" evidence="1">
    <location>
        <begin position="153"/>
        <end position="182"/>
    </location>
</feature>